<reference evidence="9 10" key="1">
    <citation type="submission" date="2023-11" db="EMBL/GenBank/DDBJ databases">
        <title>Halocaridina rubra genome assembly.</title>
        <authorList>
            <person name="Smith C."/>
        </authorList>
    </citation>
    <scope>NUCLEOTIDE SEQUENCE [LARGE SCALE GENOMIC DNA]</scope>
    <source>
        <strain evidence="9">EP-1</strain>
        <tissue evidence="9">Whole</tissue>
    </source>
</reference>
<organism evidence="9 10">
    <name type="scientific">Halocaridina rubra</name>
    <name type="common">Hawaiian red shrimp</name>
    <dbReference type="NCBI Taxonomy" id="373956"/>
    <lineage>
        <taxon>Eukaryota</taxon>
        <taxon>Metazoa</taxon>
        <taxon>Ecdysozoa</taxon>
        <taxon>Arthropoda</taxon>
        <taxon>Crustacea</taxon>
        <taxon>Multicrustacea</taxon>
        <taxon>Malacostraca</taxon>
        <taxon>Eumalacostraca</taxon>
        <taxon>Eucarida</taxon>
        <taxon>Decapoda</taxon>
        <taxon>Pleocyemata</taxon>
        <taxon>Caridea</taxon>
        <taxon>Atyoidea</taxon>
        <taxon>Atyidae</taxon>
        <taxon>Halocaridina</taxon>
    </lineage>
</organism>
<gene>
    <name evidence="9" type="primary">KCNN3</name>
    <name evidence="9" type="ORF">SK128_001265</name>
</gene>
<dbReference type="EMBL" id="JAXCGZ010015620">
    <property type="protein sequence ID" value="KAK7069990.1"/>
    <property type="molecule type" value="Genomic_DNA"/>
</dbReference>
<name>A0AAN8WPP6_HALRR</name>
<evidence type="ECO:0000313" key="9">
    <source>
        <dbReference type="EMBL" id="KAK7069990.1"/>
    </source>
</evidence>
<dbReference type="Gene3D" id="1.10.287.70">
    <property type="match status" value="1"/>
</dbReference>
<evidence type="ECO:0000256" key="2">
    <source>
        <dbReference type="ARBA" id="ARBA00022448"/>
    </source>
</evidence>
<accession>A0AAN8WPP6</accession>
<dbReference type="SMART" id="SM01053">
    <property type="entry name" value="CaMBD"/>
    <property type="match status" value="1"/>
</dbReference>
<evidence type="ECO:0000313" key="10">
    <source>
        <dbReference type="Proteomes" id="UP001381693"/>
    </source>
</evidence>
<dbReference type="InterPro" id="IPR036122">
    <property type="entry name" value="CaM-bd_dom_sf"/>
</dbReference>
<evidence type="ECO:0000256" key="1">
    <source>
        <dbReference type="ARBA" id="ARBA00004141"/>
    </source>
</evidence>
<evidence type="ECO:0000259" key="8">
    <source>
        <dbReference type="SMART" id="SM01053"/>
    </source>
</evidence>
<dbReference type="PANTHER" id="PTHR10153">
    <property type="entry name" value="SMALL CONDUCTANCE CALCIUM-ACTIVATED POTASSIUM CHANNEL"/>
    <property type="match status" value="1"/>
</dbReference>
<keyword evidence="10" id="KW-1185">Reference proteome</keyword>
<evidence type="ECO:0000256" key="3">
    <source>
        <dbReference type="ARBA" id="ARBA00022692"/>
    </source>
</evidence>
<dbReference type="GO" id="GO:0016286">
    <property type="term" value="F:small conductance calcium-activated potassium channel activity"/>
    <property type="evidence" value="ECO:0007669"/>
    <property type="project" value="InterPro"/>
</dbReference>
<dbReference type="AlphaFoldDB" id="A0AAN8WPP6"/>
<dbReference type="Pfam" id="PF02888">
    <property type="entry name" value="CaMBD"/>
    <property type="match status" value="1"/>
</dbReference>
<dbReference type="Proteomes" id="UP001381693">
    <property type="component" value="Unassembled WGS sequence"/>
</dbReference>
<comment type="subcellular location">
    <subcellularLocation>
        <location evidence="1">Membrane</location>
        <topology evidence="1">Multi-pass membrane protein</topology>
    </subcellularLocation>
</comment>
<keyword evidence="4" id="KW-1133">Transmembrane helix</keyword>
<evidence type="ECO:0000256" key="7">
    <source>
        <dbReference type="ARBA" id="ARBA00023303"/>
    </source>
</evidence>
<protein>
    <submittedName>
        <fullName evidence="9">Potassium intermediate small conductance calcium-activated channel, subfamily N, member 3</fullName>
    </submittedName>
</protein>
<dbReference type="GO" id="GO:0016020">
    <property type="term" value="C:membrane"/>
    <property type="evidence" value="ECO:0007669"/>
    <property type="project" value="UniProtKB-SubCell"/>
</dbReference>
<evidence type="ECO:0000256" key="5">
    <source>
        <dbReference type="ARBA" id="ARBA00023065"/>
    </source>
</evidence>
<evidence type="ECO:0000256" key="6">
    <source>
        <dbReference type="ARBA" id="ARBA00023136"/>
    </source>
</evidence>
<evidence type="ECO:0000256" key="4">
    <source>
        <dbReference type="ARBA" id="ARBA00022989"/>
    </source>
</evidence>
<keyword evidence="3" id="KW-0812">Transmembrane</keyword>
<keyword evidence="6" id="KW-0472">Membrane</keyword>
<comment type="caution">
    <text evidence="9">The sequence shown here is derived from an EMBL/GenBank/DDBJ whole genome shotgun (WGS) entry which is preliminary data.</text>
</comment>
<keyword evidence="2" id="KW-0813">Transport</keyword>
<dbReference type="SUPFAM" id="SSF81327">
    <property type="entry name" value="Small-conductance potassium channel"/>
    <property type="match status" value="1"/>
</dbReference>
<keyword evidence="7" id="KW-0407">Ion channel</keyword>
<dbReference type="InterPro" id="IPR004178">
    <property type="entry name" value="CaM-bd_dom"/>
</dbReference>
<dbReference type="GO" id="GO:0005516">
    <property type="term" value="F:calmodulin binding"/>
    <property type="evidence" value="ECO:0007669"/>
    <property type="project" value="InterPro"/>
</dbReference>
<keyword evidence="5" id="KW-0406">Ion transport</keyword>
<dbReference type="InterPro" id="IPR015449">
    <property type="entry name" value="K_chnl_Ca-activ_SK"/>
</dbReference>
<sequence length="91" mass="10664">MKLKNSAANVLRETWLIYKHTKLVKKVNHGRVRTHQRKFLLAIYDLRKVKMDQRKLMDNANTITDMAKVGYLSRVLVYLENKPVTSSSDMT</sequence>
<feature type="domain" description="Calmodulin-binding" evidence="8">
    <location>
        <begin position="2"/>
        <end position="72"/>
    </location>
</feature>
<proteinExistence type="predicted"/>